<dbReference type="AlphaFoldDB" id="A0AB37VBY4"/>
<evidence type="ECO:0008006" key="3">
    <source>
        <dbReference type="Google" id="ProtNLM"/>
    </source>
</evidence>
<accession>A0AB37VBY4</accession>
<organism evidence="1 2">
    <name type="scientific">Enterobacter cloacae</name>
    <dbReference type="NCBI Taxonomy" id="550"/>
    <lineage>
        <taxon>Bacteria</taxon>
        <taxon>Pseudomonadati</taxon>
        <taxon>Pseudomonadota</taxon>
        <taxon>Gammaproteobacteria</taxon>
        <taxon>Enterobacterales</taxon>
        <taxon>Enterobacteriaceae</taxon>
        <taxon>Enterobacter</taxon>
        <taxon>Enterobacter cloacae complex</taxon>
    </lineage>
</organism>
<evidence type="ECO:0000313" key="2">
    <source>
        <dbReference type="Proteomes" id="UP000289016"/>
    </source>
</evidence>
<proteinExistence type="predicted"/>
<comment type="caution">
    <text evidence="1">The sequence shown here is derived from an EMBL/GenBank/DDBJ whole genome shotgun (WGS) entry which is preliminary data.</text>
</comment>
<name>A0AB37VBY4_ENTCL</name>
<sequence>MSNTSPALANTETPMTLASLCRLDGKYRAIEISPGFAVVDITRAPLSGDTVAFSFCGGMQFAKVQGESLITPDGDVIEGDARDDVRVAGVVIFLIKEINNDELPTI</sequence>
<dbReference type="Proteomes" id="UP000289016">
    <property type="component" value="Unassembled WGS sequence"/>
</dbReference>
<evidence type="ECO:0000313" key="1">
    <source>
        <dbReference type="EMBL" id="RWT72195.1"/>
    </source>
</evidence>
<reference evidence="1 2" key="1">
    <citation type="submission" date="2018-06" db="EMBL/GenBank/DDBJ databases">
        <title>Carbapenemase-producing Enterobacteriaceae present in wastewater treatment plant effluent and nearby surface waters in the US.</title>
        <authorList>
            <person name="Mathys D.A."/>
            <person name="Mollenkopf D.F."/>
            <person name="Feicht S.M."/>
            <person name="Adams R.J."/>
            <person name="Albers A.L."/>
            <person name="Grooters S.V."/>
            <person name="Stuever D.M."/>
            <person name="Daniels J.B."/>
            <person name="Wittum T.E."/>
        </authorList>
    </citation>
    <scope>NUCLEOTIDE SEQUENCE [LARGE SCALE GENOMIC DNA]</scope>
    <source>
        <strain evidence="1 2">GEO_23_Down_A</strain>
    </source>
</reference>
<protein>
    <recommendedName>
        <fullName evidence="3">DNA polymerase V</fullName>
    </recommendedName>
</protein>
<dbReference type="EMBL" id="QKPI01000108">
    <property type="protein sequence ID" value="RWT72195.1"/>
    <property type="molecule type" value="Genomic_DNA"/>
</dbReference>
<gene>
    <name evidence="1" type="ORF">DN595_25060</name>
</gene>